<keyword evidence="4 7" id="KW-0472">Membrane</keyword>
<accession>A0A8J4XP12</accession>
<feature type="transmembrane region" description="Helical" evidence="7">
    <location>
        <begin position="1327"/>
        <end position="1349"/>
    </location>
</feature>
<dbReference type="EMBL" id="JACEEZ010023807">
    <property type="protein sequence ID" value="KAG0710874.1"/>
    <property type="molecule type" value="Genomic_DNA"/>
</dbReference>
<dbReference type="InterPro" id="IPR053066">
    <property type="entry name" value="ADGR_G7"/>
</dbReference>
<dbReference type="Proteomes" id="UP000770661">
    <property type="component" value="Unassembled WGS sequence"/>
</dbReference>
<sequence>MMMMIDDDDDGQLDDLMMLLRHSDPDRKGSWQDAHHFCRSRDGFLASRDEYSLLTHAPYLSNGTHTWTALTPLHGHYQWFSRCPAYSPLPASTDFTAWRGGRVPRAWDRSCAALDVATMEFELTPCSSVLPVLCFLEPGRDKGLEAGALDDVELVLAGDPAPGPTGHLNLSREAFENTSLTCTAYTRSTGRPLDPQPRVFWRKDLVYSGHCTASLIPATLHDRTKSPADWDAAHQDPFTTQQGTYWCEAWGAPGGSARLVSNKVLLTLQDILVFILEAHRKEASNDNLTESHAKTQLRTAFFREIPSIEDYALDLVRASKTPLPSAPHTVLANYTFHLHIPRSNIQTHWQTMAEALRDRAKTLTEVFSIYKYEKSSRVVFPYLCLSCTSPGWGNGAPDLKWPSTFVGPVHPNNARCEVPHGRLAAAGRCMWNYTHGAHFVFDSEPCRWRDLCPQGYDAATGSHCLAVQPASSWQEGFEAVYTTSQELSLLSETVLRSRRIWRHVRRLVKVTAATDTVWLPDRRLRPGAPLQHLGPPPSNGYNHTEHISWAEGHPLPDFECLALNLTARTLHTHPCTARLPFPALVQVPFMGRKRIRRKPQLWKESTLCRGWQSPTIKGANEVCFNLFRNVGNQTWDEAQNFCLEQGADLPAPNVGFLDWVYRQELWRQGVEGVWMSPHWVPERVVYKGPEDILGWTADTDYTLRYGELTPRGWLLRSGGTREDVLCQRLLKPTERLRLKVLPPATPAAESLCVEADPWEMLAGGKNPVLQCFVNGQTAHVTGLQASGPPECVAKIERNEPGYYQCVGWTVAPVMLAASNTILESPSAMTFLVTLLEPEVLYDPLQHDATFTLARQSCGCCETFNATLANSAVAGITELTARRQHLLADPDGRLLHGIHVECRGVASTLSEPQVLEFLKSLLALGQQVGACTVQAVRSTQGCEREVTVNEWEQGPKSSAGNLTWPSTVGAQQVVPEEPCVTSTGEPVTRECAGDFLLGYSWGPAGHCTGTVSNLTRKLWRANRDPRDSLEKTELALRANISALQPVDIFLVAKTLEAAAEAPTPNLRLAQLVSVMDSVLAADAAAFMPVQQRLGSSDTLLEAFEKLFLKLNSTDLERQPQLKSGTCWAVEGVALAPESHVIGYKSREKSVRGLREETLVVGVSKADLEDAAAAIILPQNISLLVAARKQTQGREAGNVTMPLFFAVYRNDKLFQESNTAESLDDVGGRYQVNSEVIQATFGTEVYGLQEDVEIYFKPRLPGNDTKCVFWDLRARGNRGGWSEEGCHSGGLVGDHHLCLCNHLTCFAELINYDDSAGFSGTHATVLNTITVVGCCLSLLGLLLVFFTFLLFQRWRRPLSNKILVNLCFAEFCSLTVFLAGVDQTVSGPLCRGVAVALHYFILASFGWMLVEAVHQYLNFVKVVGTYIPRFMWKASVCAWGVPLLPILAVLVYDSSLYDHDGSGEDGNKICWMSSTGFWVAMLPPLAATMGVNLVMYGLILYGVTCGRTSVPSTLPERALLMNQLRMAVCVFFLLGLTWVFGLLAVSSARLVFSYLFCTFTTFKGFLLFVFHVCRERGARRYWEDFLSVLKHESSASSPGDSAHAANSNGRPARHGASFNPCGGIMVLPPVPTRRQRTSVRTSLISVRSSSTPGGSRASFYP</sequence>
<evidence type="ECO:0000256" key="6">
    <source>
        <dbReference type="SAM" id="MobiDB-lite"/>
    </source>
</evidence>
<dbReference type="GO" id="GO:0016020">
    <property type="term" value="C:membrane"/>
    <property type="evidence" value="ECO:0007669"/>
    <property type="project" value="UniProtKB-SubCell"/>
</dbReference>
<dbReference type="OrthoDB" id="10037534at2759"/>
<dbReference type="InterPro" id="IPR046338">
    <property type="entry name" value="GAIN_dom_sf"/>
</dbReference>
<gene>
    <name evidence="11" type="primary">ADGRG4_1</name>
    <name evidence="11" type="ORF">GWK47_021890</name>
</gene>
<dbReference type="GO" id="GO:0007166">
    <property type="term" value="P:cell surface receptor signaling pathway"/>
    <property type="evidence" value="ECO:0007669"/>
    <property type="project" value="InterPro"/>
</dbReference>
<proteinExistence type="predicted"/>
<feature type="transmembrane region" description="Helical" evidence="7">
    <location>
        <begin position="1549"/>
        <end position="1571"/>
    </location>
</feature>
<keyword evidence="5" id="KW-1015">Disulfide bond</keyword>
<comment type="subcellular location">
    <subcellularLocation>
        <location evidence="1">Membrane</location>
        <topology evidence="1">Multi-pass membrane protein</topology>
    </subcellularLocation>
</comment>
<dbReference type="InterPro" id="IPR016186">
    <property type="entry name" value="C-type_lectin-like/link_sf"/>
</dbReference>
<feature type="transmembrane region" description="Helical" evidence="7">
    <location>
        <begin position="1522"/>
        <end position="1543"/>
    </location>
</feature>
<dbReference type="PANTHER" id="PTHR47767">
    <property type="entry name" value="ADHESION G PROTEIN-COUPLED RECEPTOR G7"/>
    <property type="match status" value="1"/>
</dbReference>
<evidence type="ECO:0000313" key="11">
    <source>
        <dbReference type="EMBL" id="KAG0710874.1"/>
    </source>
</evidence>
<evidence type="ECO:0000256" key="4">
    <source>
        <dbReference type="ARBA" id="ARBA00023136"/>
    </source>
</evidence>
<evidence type="ECO:0000259" key="9">
    <source>
        <dbReference type="PROSITE" id="PS50221"/>
    </source>
</evidence>
<evidence type="ECO:0000256" key="3">
    <source>
        <dbReference type="ARBA" id="ARBA00022989"/>
    </source>
</evidence>
<feature type="compositionally biased region" description="Polar residues" evidence="6">
    <location>
        <begin position="1636"/>
        <end position="1651"/>
    </location>
</feature>
<dbReference type="InterPro" id="IPR000832">
    <property type="entry name" value="GPCR_2_secretin-like"/>
</dbReference>
<dbReference type="CDD" id="cd15040">
    <property type="entry name" value="7tmB2_Adhesion"/>
    <property type="match status" value="1"/>
</dbReference>
<keyword evidence="11" id="KW-0675">Receptor</keyword>
<feature type="region of interest" description="Disordered" evidence="6">
    <location>
        <begin position="1591"/>
        <end position="1611"/>
    </location>
</feature>
<keyword evidence="3 7" id="KW-1133">Transmembrane helix</keyword>
<protein>
    <submittedName>
        <fullName evidence="11">Adhesion G-protein coupled receptor G4</fullName>
    </submittedName>
</protein>
<dbReference type="PROSITE" id="PS50041">
    <property type="entry name" value="C_TYPE_LECTIN_2"/>
    <property type="match status" value="1"/>
</dbReference>
<dbReference type="InterPro" id="IPR000203">
    <property type="entry name" value="GPS"/>
</dbReference>
<feature type="region of interest" description="Disordered" evidence="6">
    <location>
        <begin position="1625"/>
        <end position="1659"/>
    </location>
</feature>
<feature type="compositionally biased region" description="Polar residues" evidence="6">
    <location>
        <begin position="1592"/>
        <end position="1607"/>
    </location>
</feature>
<dbReference type="PROSITE" id="PS50261">
    <property type="entry name" value="G_PROTEIN_RECEP_F2_4"/>
    <property type="match status" value="1"/>
</dbReference>
<feature type="transmembrane region" description="Helical" evidence="7">
    <location>
        <begin position="1479"/>
        <end position="1501"/>
    </location>
</feature>
<evidence type="ECO:0000256" key="7">
    <source>
        <dbReference type="SAM" id="Phobius"/>
    </source>
</evidence>
<dbReference type="PANTHER" id="PTHR47767:SF1">
    <property type="entry name" value="ADHESION G PROTEIN-COUPLED RECEPTOR G7"/>
    <property type="match status" value="1"/>
</dbReference>
<dbReference type="PROSITE" id="PS50221">
    <property type="entry name" value="GAIN_B"/>
    <property type="match status" value="1"/>
</dbReference>
<keyword evidence="12" id="KW-1185">Reference proteome</keyword>
<evidence type="ECO:0000259" key="10">
    <source>
        <dbReference type="PROSITE" id="PS50261"/>
    </source>
</evidence>
<feature type="transmembrane region" description="Helical" evidence="7">
    <location>
        <begin position="1361"/>
        <end position="1379"/>
    </location>
</feature>
<feature type="domain" description="GAIN-B" evidence="9">
    <location>
        <begin position="1136"/>
        <end position="1314"/>
    </location>
</feature>
<dbReference type="InterPro" id="IPR016187">
    <property type="entry name" value="CTDL_fold"/>
</dbReference>
<feature type="domain" description="C-type lectin" evidence="8">
    <location>
        <begin position="30"/>
        <end position="135"/>
    </location>
</feature>
<dbReference type="InterPro" id="IPR057244">
    <property type="entry name" value="GAIN_B"/>
</dbReference>
<evidence type="ECO:0000256" key="5">
    <source>
        <dbReference type="ARBA" id="ARBA00023157"/>
    </source>
</evidence>
<feature type="transmembrane region" description="Helical" evidence="7">
    <location>
        <begin position="1391"/>
        <end position="1408"/>
    </location>
</feature>
<dbReference type="GO" id="GO:0004930">
    <property type="term" value="F:G protein-coupled receptor activity"/>
    <property type="evidence" value="ECO:0007669"/>
    <property type="project" value="InterPro"/>
</dbReference>
<dbReference type="SMART" id="SM00303">
    <property type="entry name" value="GPS"/>
    <property type="match status" value="1"/>
</dbReference>
<reference evidence="11" key="1">
    <citation type="submission" date="2020-07" db="EMBL/GenBank/DDBJ databases">
        <title>The High-quality genome of the commercially important snow crab, Chionoecetes opilio.</title>
        <authorList>
            <person name="Jeong J.-H."/>
            <person name="Ryu S."/>
        </authorList>
    </citation>
    <scope>NUCLEOTIDE SEQUENCE</scope>
    <source>
        <strain evidence="11">MADBK_172401_WGS</strain>
        <tissue evidence="11">Digestive gland</tissue>
    </source>
</reference>
<dbReference type="Gene3D" id="2.60.220.50">
    <property type="match status" value="1"/>
</dbReference>
<dbReference type="SUPFAM" id="SSF56436">
    <property type="entry name" value="C-type lectin-like"/>
    <property type="match status" value="1"/>
</dbReference>
<dbReference type="Gene3D" id="3.10.100.10">
    <property type="entry name" value="Mannose-Binding Protein A, subunit A"/>
    <property type="match status" value="1"/>
</dbReference>
<dbReference type="SUPFAM" id="SSF81321">
    <property type="entry name" value="Family A G protein-coupled receptor-like"/>
    <property type="match status" value="1"/>
</dbReference>
<name>A0A8J4XP12_CHIOP</name>
<dbReference type="Pfam" id="PF00002">
    <property type="entry name" value="7tm_2"/>
    <property type="match status" value="1"/>
</dbReference>
<keyword evidence="2 7" id="KW-0812">Transmembrane</keyword>
<comment type="caution">
    <text evidence="11">The sequence shown here is derived from an EMBL/GenBank/DDBJ whole genome shotgun (WGS) entry which is preliminary data.</text>
</comment>
<dbReference type="PRINTS" id="PR00249">
    <property type="entry name" value="GPCRSECRETIN"/>
</dbReference>
<feature type="transmembrane region" description="Helical" evidence="7">
    <location>
        <begin position="1428"/>
        <end position="1450"/>
    </location>
</feature>
<dbReference type="Gene3D" id="1.20.1070.10">
    <property type="entry name" value="Rhodopsin 7-helix transmembrane proteins"/>
    <property type="match status" value="1"/>
</dbReference>
<evidence type="ECO:0000256" key="2">
    <source>
        <dbReference type="ARBA" id="ARBA00022692"/>
    </source>
</evidence>
<organism evidence="11 12">
    <name type="scientific">Chionoecetes opilio</name>
    <name type="common">Atlantic snow crab</name>
    <name type="synonym">Cancer opilio</name>
    <dbReference type="NCBI Taxonomy" id="41210"/>
    <lineage>
        <taxon>Eukaryota</taxon>
        <taxon>Metazoa</taxon>
        <taxon>Ecdysozoa</taxon>
        <taxon>Arthropoda</taxon>
        <taxon>Crustacea</taxon>
        <taxon>Multicrustacea</taxon>
        <taxon>Malacostraca</taxon>
        <taxon>Eumalacostraca</taxon>
        <taxon>Eucarida</taxon>
        <taxon>Decapoda</taxon>
        <taxon>Pleocyemata</taxon>
        <taxon>Brachyura</taxon>
        <taxon>Eubrachyura</taxon>
        <taxon>Majoidea</taxon>
        <taxon>Majidae</taxon>
        <taxon>Chionoecetes</taxon>
    </lineage>
</organism>
<evidence type="ECO:0000313" key="12">
    <source>
        <dbReference type="Proteomes" id="UP000770661"/>
    </source>
</evidence>
<dbReference type="Pfam" id="PF01825">
    <property type="entry name" value="GPS"/>
    <property type="match status" value="1"/>
</dbReference>
<feature type="domain" description="G-protein coupled receptors family 2 profile 2" evidence="10">
    <location>
        <begin position="1324"/>
        <end position="1573"/>
    </location>
</feature>
<evidence type="ECO:0000259" key="8">
    <source>
        <dbReference type="PROSITE" id="PS50041"/>
    </source>
</evidence>
<dbReference type="InterPro" id="IPR001304">
    <property type="entry name" value="C-type_lectin-like"/>
</dbReference>
<evidence type="ECO:0000256" key="1">
    <source>
        <dbReference type="ARBA" id="ARBA00004141"/>
    </source>
</evidence>
<dbReference type="CDD" id="cd00037">
    <property type="entry name" value="CLECT"/>
    <property type="match status" value="1"/>
</dbReference>
<dbReference type="InterPro" id="IPR017981">
    <property type="entry name" value="GPCR_2-like_7TM"/>
</dbReference>